<comment type="similarity">
    <text evidence="1 7">Belongs to the UDPGP type 2 family.</text>
</comment>
<dbReference type="SUPFAM" id="SSF53448">
    <property type="entry name" value="Nucleotide-diphospho-sugar transferases"/>
    <property type="match status" value="1"/>
</dbReference>
<evidence type="ECO:0000313" key="10">
    <source>
        <dbReference type="Proteomes" id="UP001524547"/>
    </source>
</evidence>
<comment type="catalytic activity">
    <reaction evidence="6 7">
        <text>alpha-D-glucose 1-phosphate + UTP + H(+) = UDP-alpha-D-glucose + diphosphate</text>
        <dbReference type="Rhea" id="RHEA:19889"/>
        <dbReference type="ChEBI" id="CHEBI:15378"/>
        <dbReference type="ChEBI" id="CHEBI:33019"/>
        <dbReference type="ChEBI" id="CHEBI:46398"/>
        <dbReference type="ChEBI" id="CHEBI:58601"/>
        <dbReference type="ChEBI" id="CHEBI:58885"/>
        <dbReference type="EC" id="2.7.7.9"/>
    </reaction>
</comment>
<evidence type="ECO:0000313" key="9">
    <source>
        <dbReference type="EMBL" id="MCQ8240693.1"/>
    </source>
</evidence>
<evidence type="ECO:0000256" key="3">
    <source>
        <dbReference type="ARBA" id="ARBA00019048"/>
    </source>
</evidence>
<organism evidence="9 10">
    <name type="scientific">Rhizosaccharibacter radicis</name>
    <dbReference type="NCBI Taxonomy" id="2782605"/>
    <lineage>
        <taxon>Bacteria</taxon>
        <taxon>Pseudomonadati</taxon>
        <taxon>Pseudomonadota</taxon>
        <taxon>Alphaproteobacteria</taxon>
        <taxon>Acetobacterales</taxon>
        <taxon>Acetobacteraceae</taxon>
        <taxon>Rhizosaccharibacter</taxon>
    </lineage>
</organism>
<dbReference type="CDD" id="cd02541">
    <property type="entry name" value="UGPase_prokaryotic"/>
    <property type="match status" value="1"/>
</dbReference>
<protein>
    <recommendedName>
        <fullName evidence="3 7">UTP--glucose-1-phosphate uridylyltransferase</fullName>
        <ecNumber evidence="2 7">2.7.7.9</ecNumber>
    </recommendedName>
    <alternativeName>
        <fullName evidence="7">UDP-glucose pyrophosphorylase</fullName>
    </alternativeName>
</protein>
<gene>
    <name evidence="9" type="primary">galU</name>
    <name evidence="9" type="ORF">NFI88_07530</name>
</gene>
<evidence type="ECO:0000256" key="5">
    <source>
        <dbReference type="ARBA" id="ARBA00022695"/>
    </source>
</evidence>
<name>A0ABT1VWG1_9PROT</name>
<feature type="domain" description="Nucleotidyl transferase" evidence="8">
    <location>
        <begin position="16"/>
        <end position="274"/>
    </location>
</feature>
<dbReference type="PANTHER" id="PTHR43197">
    <property type="entry name" value="UTP--GLUCOSE-1-PHOSPHATE URIDYLYLTRANSFERASE"/>
    <property type="match status" value="1"/>
</dbReference>
<dbReference type="RefSeq" id="WP_422919632.1">
    <property type="nucleotide sequence ID" value="NZ_JAMZEJ010000004.1"/>
</dbReference>
<dbReference type="Gene3D" id="3.90.550.10">
    <property type="entry name" value="Spore Coat Polysaccharide Biosynthesis Protein SpsA, Chain A"/>
    <property type="match status" value="1"/>
</dbReference>
<keyword evidence="4 7" id="KW-0808">Transferase</keyword>
<keyword evidence="10" id="KW-1185">Reference proteome</keyword>
<dbReference type="NCBIfam" id="TIGR01099">
    <property type="entry name" value="galU"/>
    <property type="match status" value="1"/>
</dbReference>
<dbReference type="Pfam" id="PF00483">
    <property type="entry name" value="NTP_transferase"/>
    <property type="match status" value="1"/>
</dbReference>
<dbReference type="InterPro" id="IPR005771">
    <property type="entry name" value="GalU_uridylyltTrfase_bac/arc"/>
</dbReference>
<evidence type="ECO:0000256" key="6">
    <source>
        <dbReference type="ARBA" id="ARBA00048128"/>
    </source>
</evidence>
<evidence type="ECO:0000256" key="4">
    <source>
        <dbReference type="ARBA" id="ARBA00022679"/>
    </source>
</evidence>
<dbReference type="PANTHER" id="PTHR43197:SF1">
    <property type="entry name" value="UTP--GLUCOSE-1-PHOSPHATE URIDYLYLTRANSFERASE"/>
    <property type="match status" value="1"/>
</dbReference>
<evidence type="ECO:0000256" key="7">
    <source>
        <dbReference type="RuleBase" id="RU361259"/>
    </source>
</evidence>
<accession>A0ABT1VWG1</accession>
<sequence>MSRLKDGNVIKPLRKAVLPVAGLGTRFLPATKAMAKEMLPVVDKPLIQYSIDEARAAGIEQFCLITGRGKTALVEYFDVAFELEATLRERAKHEALESLKASSMQPGSIVSVRQQEPLGLGHAIWCARSFIGDDPFAILLPDDLVLSQTPCLKQLADAYNQTGGSVVAVSEVPREHTNRYGILKTGKDDGKLVEVTGLVEKPKPEDAPSNLSIIGRYVLTADVMTHLSKLERGAGNEVQLTDAMAKMIGEHPFHGLRFEGRRFDCGDKVGFLEAQIAFSLARPDLGPAVRDFLKTYVKDL</sequence>
<evidence type="ECO:0000256" key="2">
    <source>
        <dbReference type="ARBA" id="ARBA00012415"/>
    </source>
</evidence>
<proteinExistence type="inferred from homology"/>
<dbReference type="Proteomes" id="UP001524547">
    <property type="component" value="Unassembled WGS sequence"/>
</dbReference>
<dbReference type="EMBL" id="JAMZEJ010000004">
    <property type="protein sequence ID" value="MCQ8240693.1"/>
    <property type="molecule type" value="Genomic_DNA"/>
</dbReference>
<dbReference type="EC" id="2.7.7.9" evidence="2 7"/>
<comment type="caution">
    <text evidence="9">The sequence shown here is derived from an EMBL/GenBank/DDBJ whole genome shotgun (WGS) entry which is preliminary data.</text>
</comment>
<keyword evidence="5 7" id="KW-0548">Nucleotidyltransferase</keyword>
<dbReference type="InterPro" id="IPR029044">
    <property type="entry name" value="Nucleotide-diphossugar_trans"/>
</dbReference>
<dbReference type="InterPro" id="IPR005835">
    <property type="entry name" value="NTP_transferase_dom"/>
</dbReference>
<dbReference type="GO" id="GO:0003983">
    <property type="term" value="F:UTP:glucose-1-phosphate uridylyltransferase activity"/>
    <property type="evidence" value="ECO:0007669"/>
    <property type="project" value="UniProtKB-EC"/>
</dbReference>
<evidence type="ECO:0000259" key="8">
    <source>
        <dbReference type="Pfam" id="PF00483"/>
    </source>
</evidence>
<reference evidence="9 10" key="1">
    <citation type="submission" date="2022-06" db="EMBL/GenBank/DDBJ databases">
        <title>Rhizosaccharibacter gen. nov. sp. nov. KSS12, endophytic bacteria isolated from sugarcane.</title>
        <authorList>
            <person name="Pitiwittayakul N."/>
        </authorList>
    </citation>
    <scope>NUCLEOTIDE SEQUENCE [LARGE SCALE GENOMIC DNA]</scope>
    <source>
        <strain evidence="9 10">KSS12</strain>
    </source>
</reference>
<evidence type="ECO:0000256" key="1">
    <source>
        <dbReference type="ARBA" id="ARBA00006890"/>
    </source>
</evidence>